<gene>
    <name evidence="2" type="ORF">QCA50_017315</name>
</gene>
<evidence type="ECO:0000313" key="2">
    <source>
        <dbReference type="EMBL" id="KAK7679604.1"/>
    </source>
</evidence>
<protein>
    <submittedName>
        <fullName evidence="2">Uncharacterized protein</fullName>
    </submittedName>
</protein>
<feature type="compositionally biased region" description="Polar residues" evidence="1">
    <location>
        <begin position="1"/>
        <end position="10"/>
    </location>
</feature>
<feature type="region of interest" description="Disordered" evidence="1">
    <location>
        <begin position="1"/>
        <end position="23"/>
    </location>
</feature>
<dbReference type="Proteomes" id="UP001385951">
    <property type="component" value="Unassembled WGS sequence"/>
</dbReference>
<dbReference type="AlphaFoldDB" id="A0AAW0FJ89"/>
<proteinExistence type="predicted"/>
<organism evidence="2 3">
    <name type="scientific">Cerrena zonata</name>
    <dbReference type="NCBI Taxonomy" id="2478898"/>
    <lineage>
        <taxon>Eukaryota</taxon>
        <taxon>Fungi</taxon>
        <taxon>Dikarya</taxon>
        <taxon>Basidiomycota</taxon>
        <taxon>Agaricomycotina</taxon>
        <taxon>Agaricomycetes</taxon>
        <taxon>Polyporales</taxon>
        <taxon>Cerrenaceae</taxon>
        <taxon>Cerrena</taxon>
    </lineage>
</organism>
<name>A0AAW0FJ89_9APHY</name>
<feature type="compositionally biased region" description="Basic residues" evidence="1">
    <location>
        <begin position="93"/>
        <end position="105"/>
    </location>
</feature>
<evidence type="ECO:0000256" key="1">
    <source>
        <dbReference type="SAM" id="MobiDB-lite"/>
    </source>
</evidence>
<accession>A0AAW0FJ89</accession>
<keyword evidence="3" id="KW-1185">Reference proteome</keyword>
<comment type="caution">
    <text evidence="2">The sequence shown here is derived from an EMBL/GenBank/DDBJ whole genome shotgun (WGS) entry which is preliminary data.</text>
</comment>
<reference evidence="2 3" key="1">
    <citation type="submission" date="2022-09" db="EMBL/GenBank/DDBJ databases">
        <authorList>
            <person name="Palmer J.M."/>
        </authorList>
    </citation>
    <scope>NUCLEOTIDE SEQUENCE [LARGE SCALE GENOMIC DNA]</scope>
    <source>
        <strain evidence="2 3">DSM 7382</strain>
    </source>
</reference>
<sequence length="135" mass="14487">MAKTSPSSKTSRTESRAITGKKGKVFLEKKDAALALGTSIAEIQEEKSKVKAEKRHHTTTSSSGGDAARKNVPLSSKKRLKQAKAALLAEKSRVKKEKAKQKKQARVQTKEASFPSIGKKVPGTGASLPKRVSFA</sequence>
<evidence type="ECO:0000313" key="3">
    <source>
        <dbReference type="Proteomes" id="UP001385951"/>
    </source>
</evidence>
<feature type="region of interest" description="Disordered" evidence="1">
    <location>
        <begin position="45"/>
        <end position="135"/>
    </location>
</feature>
<dbReference type="EMBL" id="JASBNA010000057">
    <property type="protein sequence ID" value="KAK7679604.1"/>
    <property type="molecule type" value="Genomic_DNA"/>
</dbReference>